<proteinExistence type="predicted"/>
<dbReference type="RefSeq" id="WP_108688070.1">
    <property type="nucleotide sequence ID" value="NZ_QCYK01000002.1"/>
</dbReference>
<dbReference type="EMBL" id="QCYK01000002">
    <property type="protein sequence ID" value="PUZ26232.1"/>
    <property type="molecule type" value="Genomic_DNA"/>
</dbReference>
<evidence type="ECO:0000256" key="1">
    <source>
        <dbReference type="SAM" id="SignalP"/>
    </source>
</evidence>
<reference evidence="3 4" key="1">
    <citation type="submission" date="2018-04" db="EMBL/GenBank/DDBJ databases">
        <title>Chitinophaga fuyangensis sp. nov., isolated from soil in a chemical factory.</title>
        <authorList>
            <person name="Chen K."/>
        </authorList>
    </citation>
    <scope>NUCLEOTIDE SEQUENCE [LARGE SCALE GENOMIC DNA]</scope>
    <source>
        <strain evidence="3 4">LY-1</strain>
    </source>
</reference>
<dbReference type="AlphaFoldDB" id="A0A2T7BJ09"/>
<dbReference type="InterPro" id="IPR041700">
    <property type="entry name" value="OMP_b-brl_3"/>
</dbReference>
<evidence type="ECO:0000313" key="4">
    <source>
        <dbReference type="Proteomes" id="UP000244450"/>
    </source>
</evidence>
<name>A0A2T7BJ09_9BACT</name>
<feature type="domain" description="Outer membrane protein beta-barrel" evidence="2">
    <location>
        <begin position="429"/>
        <end position="784"/>
    </location>
</feature>
<comment type="caution">
    <text evidence="3">The sequence shown here is derived from an EMBL/GenBank/DDBJ whole genome shotgun (WGS) entry which is preliminary data.</text>
</comment>
<feature type="chain" id="PRO_5015754523" description="Outer membrane protein beta-barrel domain-containing protein" evidence="1">
    <location>
        <begin position="22"/>
        <end position="898"/>
    </location>
</feature>
<dbReference type="SUPFAM" id="SSF56935">
    <property type="entry name" value="Porins"/>
    <property type="match status" value="1"/>
</dbReference>
<dbReference type="Gene3D" id="2.60.40.1120">
    <property type="entry name" value="Carboxypeptidase-like, regulatory domain"/>
    <property type="match status" value="1"/>
</dbReference>
<feature type="signal peptide" evidence="1">
    <location>
        <begin position="1"/>
        <end position="21"/>
    </location>
</feature>
<dbReference type="Pfam" id="PF14905">
    <property type="entry name" value="OMP_b-brl_3"/>
    <property type="match status" value="1"/>
</dbReference>
<organism evidence="3 4">
    <name type="scientific">Chitinophaga parva</name>
    <dbReference type="NCBI Taxonomy" id="2169414"/>
    <lineage>
        <taxon>Bacteria</taxon>
        <taxon>Pseudomonadati</taxon>
        <taxon>Bacteroidota</taxon>
        <taxon>Chitinophagia</taxon>
        <taxon>Chitinophagales</taxon>
        <taxon>Chitinophagaceae</taxon>
        <taxon>Chitinophaga</taxon>
    </lineage>
</organism>
<accession>A0A2T7BJ09</accession>
<dbReference type="InterPro" id="IPR008969">
    <property type="entry name" value="CarboxyPept-like_regulatory"/>
</dbReference>
<dbReference type="Proteomes" id="UP000244450">
    <property type="component" value="Unassembled WGS sequence"/>
</dbReference>
<sequence length="898" mass="98938">MNCYRLLLFVTLLLAGLPTRAQTTTRVVRGQVRDSSGQALPGATIRLVSPRDTTGTITRDDGSFEMPHVTEPRFNITVFMMSYAGFKHDYSFSPTDTAATLGTIVLRSDIQQLKAVTVRGSPLAVTFHGDTVEYNAAAYQVRDGSNVSEVVRQLPGVEMDHNGKVTAQGKEVTRVRLNGKDYFGADVAKALRNLPASIIEKLQVIDDYGDQANLTGIKVGEPQKVLNLTLKPDKSSGVFGTATAGAGTGNLHLGGLNVSRFKGDRQLSLSGDMNNSNAGLFSFGDNGGISGSDGSNAVHNLGFNYRDAFSKKLTGYGSINYAENRSLVTGTTAQQTIDGSYVNVNNQQNRNTGHNRSYAINYNLEYKPDTLNQVRFSPGFNRSRGETEGISQFHIAQNNLHPVKISDGTNTNYSDNDNTSVNASLMYNHRFRKKGRNFNINLTYGNNTMTSQQDVRTLTHLDYVDSLAMDTALHQQVHAPAGSNIFSSSLSYTEPVGKTSVLELAYNFSRNNNTSSRETWNIDPDDVKTRVDSQSNSYHYTFLSQRISLRYDLRGTKHRLLLGLSALPQVLSGASTHPDFTTRTPQFSFSPNIHYTYQVSNSRSFSFSYAGNPGQPGFMQLMPVTDLTNPQYPVVGNPGLKPSFSQSVSLNYRSFNVQKGNSFFVGMTGSLTNNSVVANILNDSAHLAGMGSTVIQEIRYVNADGARSANVYYNFSQPLWQRKLTFTYSGTVSYGNNISYMNDLAQRSANTSWNQSLRLRLNLPRLMDIEANGGFNSNNVHYSTTGGFNTTTNTLFVELYARHYIGKHMILGWNATKSVNSGLSSGVGANPTVLNMYVECQFLKGNRGALRFQGFDLLNENTGIYHSVNGAVITDTRNNRLSRYCMLSFSYRFDKFGF</sequence>
<dbReference type="OrthoDB" id="606930at2"/>
<evidence type="ECO:0000259" key="2">
    <source>
        <dbReference type="Pfam" id="PF14905"/>
    </source>
</evidence>
<dbReference type="Pfam" id="PF13620">
    <property type="entry name" value="CarboxypepD_reg"/>
    <property type="match status" value="1"/>
</dbReference>
<keyword evidence="4" id="KW-1185">Reference proteome</keyword>
<dbReference type="SUPFAM" id="SSF49464">
    <property type="entry name" value="Carboxypeptidase regulatory domain-like"/>
    <property type="match status" value="1"/>
</dbReference>
<protein>
    <recommendedName>
        <fullName evidence="2">Outer membrane protein beta-barrel domain-containing protein</fullName>
    </recommendedName>
</protein>
<gene>
    <name evidence="3" type="ORF">DCC81_18575</name>
</gene>
<keyword evidence="1" id="KW-0732">Signal</keyword>
<evidence type="ECO:0000313" key="3">
    <source>
        <dbReference type="EMBL" id="PUZ26232.1"/>
    </source>
</evidence>